<reference evidence="1 2" key="1">
    <citation type="submission" date="2017-07" db="EMBL/GenBank/DDBJ databases">
        <title>Elstera cyanobacteriorum sp. nov., a novel bacterium isolated from cyanobacterial aggregates in a eutrophic lake.</title>
        <authorList>
            <person name="Cai H."/>
        </authorList>
    </citation>
    <scope>NUCLEOTIDE SEQUENCE [LARGE SCALE GENOMIC DNA]</scope>
    <source>
        <strain evidence="1 2">TH019</strain>
    </source>
</reference>
<dbReference type="InterPro" id="IPR010877">
    <property type="entry name" value="Phage_Mu_Gp46"/>
</dbReference>
<keyword evidence="2" id="KW-1185">Reference proteome</keyword>
<dbReference type="OrthoDB" id="5677166at2"/>
<protein>
    <recommendedName>
        <fullName evidence="3">Phage tail protein</fullName>
    </recommendedName>
</protein>
<evidence type="ECO:0008006" key="3">
    <source>
        <dbReference type="Google" id="ProtNLM"/>
    </source>
</evidence>
<comment type="caution">
    <text evidence="1">The sequence shown here is derived from an EMBL/GenBank/DDBJ whole genome shotgun (WGS) entry which is preliminary data.</text>
</comment>
<dbReference type="Pfam" id="PF07409">
    <property type="entry name" value="GP46"/>
    <property type="match status" value="1"/>
</dbReference>
<dbReference type="AlphaFoldDB" id="A0A255Y2M1"/>
<dbReference type="EMBL" id="NOXS01000005">
    <property type="protein sequence ID" value="OYQ22740.1"/>
    <property type="molecule type" value="Genomic_DNA"/>
</dbReference>
<sequence>MPDITTRWDNTRFRGDWALLPPALLADCDLFTSVLISLFTHRRALDDDILPDDLVGPGLPEPVRLSGDRRGWWADSFLPQPIGSRLWLLHREKQLASVVSRAKLYAEEALAWLVADGVAERVKVNAFIPRDEWLALEVKLYRPKKSGFDIRFDWAWQGIEFCLPDGNSGSGAPPPAPKVRVTFDRTTVDFSLTALSFDLTGA</sequence>
<accession>A0A255Y2M1</accession>
<evidence type="ECO:0000313" key="2">
    <source>
        <dbReference type="Proteomes" id="UP000216361"/>
    </source>
</evidence>
<dbReference type="Proteomes" id="UP000216361">
    <property type="component" value="Unassembled WGS sequence"/>
</dbReference>
<proteinExistence type="predicted"/>
<gene>
    <name evidence="1" type="ORF">CHR90_00090</name>
</gene>
<name>A0A255Y2M1_9PROT</name>
<evidence type="ECO:0000313" key="1">
    <source>
        <dbReference type="EMBL" id="OYQ22740.1"/>
    </source>
</evidence>
<dbReference type="RefSeq" id="WP_094406487.1">
    <property type="nucleotide sequence ID" value="NZ_BMJZ01000007.1"/>
</dbReference>
<organism evidence="1 2">
    <name type="scientific">Elstera cyanobacteriorum</name>
    <dbReference type="NCBI Taxonomy" id="2022747"/>
    <lineage>
        <taxon>Bacteria</taxon>
        <taxon>Pseudomonadati</taxon>
        <taxon>Pseudomonadota</taxon>
        <taxon>Alphaproteobacteria</taxon>
        <taxon>Rhodospirillales</taxon>
        <taxon>Rhodospirillaceae</taxon>
        <taxon>Elstera</taxon>
    </lineage>
</organism>